<organism evidence="1 2">
    <name type="scientific">Actomonas aquatica</name>
    <dbReference type="NCBI Taxonomy" id="2866162"/>
    <lineage>
        <taxon>Bacteria</taxon>
        <taxon>Pseudomonadati</taxon>
        <taxon>Verrucomicrobiota</taxon>
        <taxon>Opitutia</taxon>
        <taxon>Opitutales</taxon>
        <taxon>Opitutaceae</taxon>
        <taxon>Actomonas</taxon>
    </lineage>
</organism>
<dbReference type="Proteomes" id="UP000738431">
    <property type="component" value="Chromosome"/>
</dbReference>
<protein>
    <recommendedName>
        <fullName evidence="3">GH26 domain-containing protein</fullName>
    </recommendedName>
</protein>
<reference evidence="1 2" key="2">
    <citation type="submission" date="2023-12" db="EMBL/GenBank/DDBJ databases">
        <title>Description of an unclassified Opitutus bacterium of Verrucomicrobiota.</title>
        <authorList>
            <person name="Zhang D.-F."/>
        </authorList>
    </citation>
    <scope>NUCLEOTIDE SEQUENCE [LARGE SCALE GENOMIC DNA]</scope>
    <source>
        <strain evidence="1 2">WL0086</strain>
    </source>
</reference>
<dbReference type="RefSeq" id="WP_324725981.1">
    <property type="nucleotide sequence ID" value="NZ_CP139781.1"/>
</dbReference>
<dbReference type="Gene3D" id="3.20.20.80">
    <property type="entry name" value="Glycosidases"/>
    <property type="match status" value="1"/>
</dbReference>
<dbReference type="EMBL" id="CP139781">
    <property type="protein sequence ID" value="WRQ85829.1"/>
    <property type="molecule type" value="Genomic_DNA"/>
</dbReference>
<accession>A0ABZ1C2C7</accession>
<keyword evidence="2" id="KW-1185">Reference proteome</keyword>
<name>A0ABZ1C2C7_9BACT</name>
<reference evidence="1 2" key="1">
    <citation type="submission" date="2021-08" db="EMBL/GenBank/DDBJ databases">
        <authorList>
            <person name="Zhang D."/>
            <person name="Zhang A."/>
            <person name="Wang L."/>
        </authorList>
    </citation>
    <scope>NUCLEOTIDE SEQUENCE [LARGE SCALE GENOMIC DNA]</scope>
    <source>
        <strain evidence="1 2">WL0086</strain>
    </source>
</reference>
<evidence type="ECO:0000313" key="2">
    <source>
        <dbReference type="Proteomes" id="UP000738431"/>
    </source>
</evidence>
<evidence type="ECO:0008006" key="3">
    <source>
        <dbReference type="Google" id="ProtNLM"/>
    </source>
</evidence>
<sequence>MIGEATPRYIGVTDGESDWAAWFAPYFALLHRQPEIKASSYINWDWSHWSQTLGFDWHDWGDARVQKNPLILERMRAEMSSPLYQHGTSAAP</sequence>
<evidence type="ECO:0000313" key="1">
    <source>
        <dbReference type="EMBL" id="WRQ85829.1"/>
    </source>
</evidence>
<proteinExistence type="predicted"/>
<gene>
    <name evidence="1" type="ORF">K1X11_013535</name>
</gene>